<evidence type="ECO:0000313" key="1">
    <source>
        <dbReference type="EMBL" id="CAH2409413.1"/>
    </source>
</evidence>
<organism evidence="1 2">
    <name type="scientific">Mesorhizobium escarrei</name>
    <dbReference type="NCBI Taxonomy" id="666018"/>
    <lineage>
        <taxon>Bacteria</taxon>
        <taxon>Pseudomonadati</taxon>
        <taxon>Pseudomonadota</taxon>
        <taxon>Alphaproteobacteria</taxon>
        <taxon>Hyphomicrobiales</taxon>
        <taxon>Phyllobacteriaceae</taxon>
        <taxon>Mesorhizobium</taxon>
    </lineage>
</organism>
<sequence>MLRTGLRLPHMSMASMPRRGTRFHKKGDGGNNFVRMQVDPRLSDPDSVMSLKPLAFDRSHATRFSVVVFLCMSLSQNRLHTFARYALERRASVWTRQRTL</sequence>
<comment type="caution">
    <text evidence="1">The sequence shown here is derived from an EMBL/GenBank/DDBJ whole genome shotgun (WGS) entry which is preliminary data.</text>
</comment>
<accession>A0ABM9EJ41</accession>
<dbReference type="Proteomes" id="UP001153050">
    <property type="component" value="Unassembled WGS sequence"/>
</dbReference>
<keyword evidence="2" id="KW-1185">Reference proteome</keyword>
<dbReference type="EMBL" id="CAKXZT010000186">
    <property type="protein sequence ID" value="CAH2409413.1"/>
    <property type="molecule type" value="Genomic_DNA"/>
</dbReference>
<reference evidence="1 2" key="1">
    <citation type="submission" date="2022-03" db="EMBL/GenBank/DDBJ databases">
        <authorList>
            <person name="Brunel B."/>
        </authorList>
    </citation>
    <scope>NUCLEOTIDE SEQUENCE [LARGE SCALE GENOMIC DNA]</scope>
    <source>
        <strain evidence="1">STM5069sample</strain>
    </source>
</reference>
<protein>
    <submittedName>
        <fullName evidence="1">Uncharacterized protein</fullName>
    </submittedName>
</protein>
<proteinExistence type="predicted"/>
<name>A0ABM9EJ41_9HYPH</name>
<evidence type="ECO:0000313" key="2">
    <source>
        <dbReference type="Proteomes" id="UP001153050"/>
    </source>
</evidence>
<gene>
    <name evidence="1" type="ORF">MES5069_860026</name>
</gene>